<feature type="compositionally biased region" description="Polar residues" evidence="2">
    <location>
        <begin position="309"/>
        <end position="323"/>
    </location>
</feature>
<dbReference type="InterPro" id="IPR036867">
    <property type="entry name" value="R3H_dom_sf"/>
</dbReference>
<feature type="compositionally biased region" description="Polar residues" evidence="2">
    <location>
        <begin position="761"/>
        <end position="778"/>
    </location>
</feature>
<feature type="compositionally biased region" description="Polar residues" evidence="2">
    <location>
        <begin position="629"/>
        <end position="647"/>
    </location>
</feature>
<accession>A0AAW0DXD1</accession>
<comment type="caution">
    <text evidence="5">The sequence shown here is derived from an EMBL/GenBank/DDBJ whole genome shotgun (WGS) entry which is preliminary data.</text>
</comment>
<feature type="compositionally biased region" description="Low complexity" evidence="2">
    <location>
        <begin position="652"/>
        <end position="671"/>
    </location>
</feature>
<evidence type="ECO:0000313" key="5">
    <source>
        <dbReference type="EMBL" id="KAK7056400.1"/>
    </source>
</evidence>
<reference evidence="5 6" key="1">
    <citation type="submission" date="2024-01" db="EMBL/GenBank/DDBJ databases">
        <title>A draft genome for a cacao thread blight-causing isolate of Paramarasmius palmivorus.</title>
        <authorList>
            <person name="Baruah I.K."/>
            <person name="Bukari Y."/>
            <person name="Amoako-Attah I."/>
            <person name="Meinhardt L.W."/>
            <person name="Bailey B.A."/>
            <person name="Cohen S.P."/>
        </authorList>
    </citation>
    <scope>NUCLEOTIDE SEQUENCE [LARGE SCALE GENOMIC DNA]</scope>
    <source>
        <strain evidence="5 6">GH-12</strain>
    </source>
</reference>
<gene>
    <name evidence="5" type="ORF">VNI00_002954</name>
</gene>
<dbReference type="InterPro" id="IPR051937">
    <property type="entry name" value="R3H_domain_containing"/>
</dbReference>
<feature type="compositionally biased region" description="Low complexity" evidence="2">
    <location>
        <begin position="604"/>
        <end position="620"/>
    </location>
</feature>
<evidence type="ECO:0008006" key="7">
    <source>
        <dbReference type="Google" id="ProtNLM"/>
    </source>
</evidence>
<evidence type="ECO:0000259" key="3">
    <source>
        <dbReference type="PROSITE" id="PS51061"/>
    </source>
</evidence>
<protein>
    <recommendedName>
        <fullName evidence="7">SUZ domain-containing protein</fullName>
    </recommendedName>
</protein>
<evidence type="ECO:0000259" key="4">
    <source>
        <dbReference type="PROSITE" id="PS51673"/>
    </source>
</evidence>
<dbReference type="InterPro" id="IPR001374">
    <property type="entry name" value="R3H_dom"/>
</dbReference>
<keyword evidence="1" id="KW-0597">Phosphoprotein</keyword>
<dbReference type="InterPro" id="IPR024771">
    <property type="entry name" value="SUZ"/>
</dbReference>
<organism evidence="5 6">
    <name type="scientific">Paramarasmius palmivorus</name>
    <dbReference type="NCBI Taxonomy" id="297713"/>
    <lineage>
        <taxon>Eukaryota</taxon>
        <taxon>Fungi</taxon>
        <taxon>Dikarya</taxon>
        <taxon>Basidiomycota</taxon>
        <taxon>Agaricomycotina</taxon>
        <taxon>Agaricomycetes</taxon>
        <taxon>Agaricomycetidae</taxon>
        <taxon>Agaricales</taxon>
        <taxon>Marasmiineae</taxon>
        <taxon>Marasmiaceae</taxon>
        <taxon>Paramarasmius</taxon>
    </lineage>
</organism>
<feature type="compositionally biased region" description="Pro residues" evidence="2">
    <location>
        <begin position="512"/>
        <end position="525"/>
    </location>
</feature>
<keyword evidence="6" id="KW-1185">Reference proteome</keyword>
<feature type="compositionally biased region" description="Pro residues" evidence="2">
    <location>
        <begin position="445"/>
        <end position="454"/>
    </location>
</feature>
<feature type="region of interest" description="Disordered" evidence="2">
    <location>
        <begin position="276"/>
        <end position="889"/>
    </location>
</feature>
<evidence type="ECO:0000313" key="6">
    <source>
        <dbReference type="Proteomes" id="UP001383192"/>
    </source>
</evidence>
<dbReference type="EMBL" id="JAYKXP010000007">
    <property type="protein sequence ID" value="KAK7056400.1"/>
    <property type="molecule type" value="Genomic_DNA"/>
</dbReference>
<evidence type="ECO:0000256" key="2">
    <source>
        <dbReference type="SAM" id="MobiDB-lite"/>
    </source>
</evidence>
<feature type="domain" description="R3H" evidence="3">
    <location>
        <begin position="115"/>
        <end position="178"/>
    </location>
</feature>
<feature type="compositionally biased region" description="Low complexity" evidence="2">
    <location>
        <begin position="332"/>
        <end position="366"/>
    </location>
</feature>
<dbReference type="Proteomes" id="UP001383192">
    <property type="component" value="Unassembled WGS sequence"/>
</dbReference>
<feature type="region of interest" description="Disordered" evidence="2">
    <location>
        <begin position="1"/>
        <end position="82"/>
    </location>
</feature>
<dbReference type="GO" id="GO:0003676">
    <property type="term" value="F:nucleic acid binding"/>
    <property type="evidence" value="ECO:0007669"/>
    <property type="project" value="UniProtKB-UniRule"/>
</dbReference>
<dbReference type="CDD" id="cd02642">
    <property type="entry name" value="R3H_encore_like"/>
    <property type="match status" value="1"/>
</dbReference>
<feature type="domain" description="SUZ" evidence="4">
    <location>
        <begin position="179"/>
        <end position="274"/>
    </location>
</feature>
<sequence>MSFGQQTPSLSSPQPASQSSASSEPSSRIPSPPANLIMTDTYTTNSSTTSLVASPSVASSDSPPPSFDAIRSSSPTSSLIGIQSQNGDHSNPLALLGIPPDVDPQIVEALKSKDRLYVLKLGETMESMIHDRRNRVELAPPSTTYQRLLIHRCSAYYKLTADTDQLTKNISLVFSSECRIPERRIADLVPPEPTPQPTFKIMRRTQQDRRVKPRSQAGSVTGEEADLSDVEPSEAGSLGGRSSVAGGSNKKRMTIEEREAAYQEARSRIFMDFDEKGKEKEKDMSASSSTLSLSSAPTSASSTGDIDDSASSLATESERSGPSYTRRDTRRSGNASASSVSRSTRNTYTNGSGSSRNSRAPSPSSSVTYPSLLYDPSSSGQSYDPSQQHTSPGAYPPGPIMYPYPPPPQPPNPAYAPYGYYPYPYGHLPPPSQNSSDPSASPEMYPSPPPPPPQMMYGQPYVWPHPQNQNPMHPPPPMSPQNSSNQTANQPPQYPAYMPHPQGYGYPMPGYYTPPPGHTMHPPGPQFYDDTRIVNGSMAGNSNHGGYMGDHTAQQARGGNGFNGRHNNNRSQPNGTEKTRGGAPAPRSVWSYGPGISGHGLPMGSGNSSSASSVNGDAVGPRLTHSMRKMSNASTGSSGQYRQSSNGDEAASQTSSTSSSSRRTYTSTSSQHPLPPRPDWAVGLKPDPTLHATNRHHDNNSRNMSPISPPRNLNGGAGSSQSRPRTLQDPMPAALQPNDFPPLTSVATPEKRAPAAPGGAWTNSSRSLLMTPPSTQGNVVHHHQVPGVQSPNNNSMTRPEEFERPPPKAAELFNPNSNTNAKGTRRGGAPNVQSYSGRPPQQQQMPRDSMPPVADVQLTEQFRSMSMGGEMTDPVNQTSSSSQPPAGLS</sequence>
<feature type="compositionally biased region" description="Low complexity" evidence="2">
    <location>
        <begin position="285"/>
        <end position="303"/>
    </location>
</feature>
<feature type="compositionally biased region" description="Polar residues" evidence="2">
    <location>
        <begin position="874"/>
        <end position="889"/>
    </location>
</feature>
<dbReference type="PANTHER" id="PTHR15672">
    <property type="entry name" value="CAMP-REGULATED PHOSPHOPROTEIN 21 RELATED R3H DOMAIN CONTAINING PROTEIN"/>
    <property type="match status" value="1"/>
</dbReference>
<feature type="compositionally biased region" description="Acidic residues" evidence="2">
    <location>
        <begin position="223"/>
        <end position="232"/>
    </location>
</feature>
<dbReference type="Gene3D" id="3.30.1370.50">
    <property type="entry name" value="R3H-like domain"/>
    <property type="match status" value="1"/>
</dbReference>
<dbReference type="AlphaFoldDB" id="A0AAW0DXD1"/>
<feature type="compositionally biased region" description="Polar residues" evidence="2">
    <location>
        <begin position="831"/>
        <end position="846"/>
    </location>
</feature>
<dbReference type="SUPFAM" id="SSF82708">
    <property type="entry name" value="R3H domain"/>
    <property type="match status" value="1"/>
</dbReference>
<feature type="compositionally biased region" description="Low complexity" evidence="2">
    <location>
        <begin position="415"/>
        <end position="426"/>
    </location>
</feature>
<feature type="compositionally biased region" description="Polar residues" evidence="2">
    <location>
        <begin position="71"/>
        <end position="82"/>
    </location>
</feature>
<dbReference type="PROSITE" id="PS51673">
    <property type="entry name" value="SUZ"/>
    <property type="match status" value="1"/>
</dbReference>
<evidence type="ECO:0000256" key="1">
    <source>
        <dbReference type="ARBA" id="ARBA00022553"/>
    </source>
</evidence>
<feature type="compositionally biased region" description="Polar residues" evidence="2">
    <location>
        <begin position="787"/>
        <end position="797"/>
    </location>
</feature>
<feature type="compositionally biased region" description="Low complexity" evidence="2">
    <location>
        <begin position="1"/>
        <end position="29"/>
    </location>
</feature>
<feature type="compositionally biased region" description="Low complexity" evidence="2">
    <location>
        <begin position="455"/>
        <end position="471"/>
    </location>
</feature>
<feature type="compositionally biased region" description="Low complexity" evidence="2">
    <location>
        <begin position="497"/>
        <end position="511"/>
    </location>
</feature>
<proteinExistence type="predicted"/>
<dbReference type="PANTHER" id="PTHR15672:SF8">
    <property type="entry name" value="PROTEIN ENCORE"/>
    <property type="match status" value="1"/>
</dbReference>
<dbReference type="Pfam" id="PF12752">
    <property type="entry name" value="SUZ"/>
    <property type="match status" value="1"/>
</dbReference>
<feature type="region of interest" description="Disordered" evidence="2">
    <location>
        <begin position="204"/>
        <end position="252"/>
    </location>
</feature>
<feature type="compositionally biased region" description="Pro residues" evidence="2">
    <location>
        <begin position="394"/>
        <end position="414"/>
    </location>
</feature>
<feature type="compositionally biased region" description="Polar residues" evidence="2">
    <location>
        <begin position="376"/>
        <end position="391"/>
    </location>
</feature>
<dbReference type="PROSITE" id="PS51061">
    <property type="entry name" value="R3H"/>
    <property type="match status" value="1"/>
</dbReference>
<name>A0AAW0DXD1_9AGAR</name>
<feature type="compositionally biased region" description="Low complexity" evidence="2">
    <location>
        <begin position="39"/>
        <end position="61"/>
    </location>
</feature>